<organism evidence="1 2">
    <name type="scientific">Nitrosomonas communis</name>
    <dbReference type="NCBI Taxonomy" id="44574"/>
    <lineage>
        <taxon>Bacteria</taxon>
        <taxon>Pseudomonadati</taxon>
        <taxon>Pseudomonadota</taxon>
        <taxon>Betaproteobacteria</taxon>
        <taxon>Nitrosomonadales</taxon>
        <taxon>Nitrosomonadaceae</taxon>
        <taxon>Nitrosomonas</taxon>
    </lineage>
</organism>
<name>A0A5D3YGM6_9PROT</name>
<dbReference type="EMBL" id="VNHT01000012">
    <property type="protein sequence ID" value="TYP90993.1"/>
    <property type="molecule type" value="Genomic_DNA"/>
</dbReference>
<proteinExistence type="predicted"/>
<reference evidence="1 2" key="1">
    <citation type="submission" date="2019-07" db="EMBL/GenBank/DDBJ databases">
        <title>Active sludge and wastewater microbial communities from Klosterneuburg, Austria.</title>
        <authorList>
            <person name="Wagner M."/>
        </authorList>
    </citation>
    <scope>NUCLEOTIDE SEQUENCE [LARGE SCALE GENOMIC DNA]</scope>
    <source>
        <strain evidence="1 2">Nm2</strain>
    </source>
</reference>
<dbReference type="AlphaFoldDB" id="A0A5D3YGM6"/>
<dbReference type="Proteomes" id="UP000324176">
    <property type="component" value="Unassembled WGS sequence"/>
</dbReference>
<protein>
    <submittedName>
        <fullName evidence="1">Uncharacterized protein</fullName>
    </submittedName>
</protein>
<comment type="caution">
    <text evidence="1">The sequence shown here is derived from an EMBL/GenBank/DDBJ whole genome shotgun (WGS) entry which is preliminary data.</text>
</comment>
<gene>
    <name evidence="1" type="ORF">BCL69_101217</name>
</gene>
<sequence length="39" mass="4396">MKVLAETIAYLIPFPTIFRGTLKFFNQQAHLSEPVSIAC</sequence>
<evidence type="ECO:0000313" key="1">
    <source>
        <dbReference type="EMBL" id="TYP90993.1"/>
    </source>
</evidence>
<evidence type="ECO:0000313" key="2">
    <source>
        <dbReference type="Proteomes" id="UP000324176"/>
    </source>
</evidence>
<accession>A0A5D3YGM6</accession>